<evidence type="ECO:0000313" key="6">
    <source>
        <dbReference type="EMBL" id="RBP68964.1"/>
    </source>
</evidence>
<dbReference type="EMBL" id="QNRX01000002">
    <property type="protein sequence ID" value="RBP68964.1"/>
    <property type="molecule type" value="Genomic_DNA"/>
</dbReference>
<dbReference type="RefSeq" id="WP_113919535.1">
    <property type="nucleotide sequence ID" value="NZ_QNRX01000002.1"/>
</dbReference>
<dbReference type="GO" id="GO:0030170">
    <property type="term" value="F:pyridoxal phosphate binding"/>
    <property type="evidence" value="ECO:0007669"/>
    <property type="project" value="InterPro"/>
</dbReference>
<feature type="binding site" evidence="5">
    <location>
        <position position="140"/>
    </location>
    <ligand>
        <name>N(2)-acetyl-L-ornithine</name>
        <dbReference type="ChEBI" id="CHEBI:57805"/>
    </ligand>
</feature>
<dbReference type="InterPro" id="IPR005814">
    <property type="entry name" value="Aminotrans_3"/>
</dbReference>
<evidence type="ECO:0000313" key="7">
    <source>
        <dbReference type="Proteomes" id="UP000253490"/>
    </source>
</evidence>
<dbReference type="Proteomes" id="UP000253490">
    <property type="component" value="Unassembled WGS sequence"/>
</dbReference>
<dbReference type="NCBIfam" id="TIGR00707">
    <property type="entry name" value="argD"/>
    <property type="match status" value="1"/>
</dbReference>
<comment type="cofactor">
    <cofactor evidence="5">
        <name>pyridoxal 5'-phosphate</name>
        <dbReference type="ChEBI" id="CHEBI:597326"/>
    </cofactor>
    <text evidence="5">Binds 1 pyridoxal phosphate per subunit.</text>
</comment>
<dbReference type="FunFam" id="3.40.640.10:FF:000004">
    <property type="entry name" value="Acetylornithine aminotransferase"/>
    <property type="match status" value="1"/>
</dbReference>
<dbReference type="EC" id="2.6.1.11" evidence="5"/>
<keyword evidence="4 5" id="KW-0663">Pyridoxal phosphate</keyword>
<dbReference type="NCBIfam" id="NF002325">
    <property type="entry name" value="PRK01278.1"/>
    <property type="match status" value="1"/>
</dbReference>
<dbReference type="PIRSF" id="PIRSF000521">
    <property type="entry name" value="Transaminase_4ab_Lys_Orn"/>
    <property type="match status" value="1"/>
</dbReference>
<dbReference type="InterPro" id="IPR015424">
    <property type="entry name" value="PyrdxlP-dep_Trfase"/>
</dbReference>
<dbReference type="SUPFAM" id="SSF53383">
    <property type="entry name" value="PLP-dependent transferases"/>
    <property type="match status" value="1"/>
</dbReference>
<keyword evidence="1 5" id="KW-0032">Aminotransferase</keyword>
<dbReference type="Gene3D" id="3.40.640.10">
    <property type="entry name" value="Type I PLP-dependent aspartate aminotransferase-like (Major domain)"/>
    <property type="match status" value="1"/>
</dbReference>
<feature type="binding site" evidence="5">
    <location>
        <position position="279"/>
    </location>
    <ligand>
        <name>N(2)-acetyl-L-ornithine</name>
        <dbReference type="ChEBI" id="CHEBI:57805"/>
    </ligand>
</feature>
<evidence type="ECO:0000256" key="4">
    <source>
        <dbReference type="ARBA" id="ARBA00022898"/>
    </source>
</evidence>
<feature type="binding site" evidence="5">
    <location>
        <begin position="104"/>
        <end position="105"/>
    </location>
    <ligand>
        <name>pyridoxal 5'-phosphate</name>
        <dbReference type="ChEBI" id="CHEBI:597326"/>
    </ligand>
</feature>
<organism evidence="6 7">
    <name type="scientific">Alkalibaculum bacchi</name>
    <dbReference type="NCBI Taxonomy" id="645887"/>
    <lineage>
        <taxon>Bacteria</taxon>
        <taxon>Bacillati</taxon>
        <taxon>Bacillota</taxon>
        <taxon>Clostridia</taxon>
        <taxon>Eubacteriales</taxon>
        <taxon>Eubacteriaceae</taxon>
        <taxon>Alkalibaculum</taxon>
    </lineage>
</organism>
<dbReference type="AlphaFoldDB" id="A0A366ID99"/>
<feature type="binding site" evidence="5">
    <location>
        <position position="137"/>
    </location>
    <ligand>
        <name>pyridoxal 5'-phosphate</name>
        <dbReference type="ChEBI" id="CHEBI:597326"/>
    </ligand>
</feature>
<dbReference type="NCBIfam" id="NF002874">
    <property type="entry name" value="PRK03244.1"/>
    <property type="match status" value="1"/>
</dbReference>
<dbReference type="GO" id="GO:0006526">
    <property type="term" value="P:L-arginine biosynthetic process"/>
    <property type="evidence" value="ECO:0007669"/>
    <property type="project" value="UniProtKB-UniRule"/>
</dbReference>
<dbReference type="GO" id="GO:0042802">
    <property type="term" value="F:identical protein binding"/>
    <property type="evidence" value="ECO:0007669"/>
    <property type="project" value="TreeGrafter"/>
</dbReference>
<evidence type="ECO:0000256" key="1">
    <source>
        <dbReference type="ARBA" id="ARBA00022576"/>
    </source>
</evidence>
<dbReference type="Gene3D" id="3.90.1150.10">
    <property type="entry name" value="Aspartate Aminotransferase, domain 1"/>
    <property type="match status" value="1"/>
</dbReference>
<comment type="caution">
    <text evidence="6">The sequence shown here is derived from an EMBL/GenBank/DDBJ whole genome shotgun (WGS) entry which is preliminary data.</text>
</comment>
<feature type="binding site" evidence="5">
    <location>
        <begin position="222"/>
        <end position="225"/>
    </location>
    <ligand>
        <name>pyridoxal 5'-phosphate</name>
        <dbReference type="ChEBI" id="CHEBI:597326"/>
    </ligand>
</feature>
<dbReference type="InterPro" id="IPR049704">
    <property type="entry name" value="Aminotrans_3_PPA_site"/>
</dbReference>
<feature type="binding site" evidence="5">
    <location>
        <position position="280"/>
    </location>
    <ligand>
        <name>pyridoxal 5'-phosphate</name>
        <dbReference type="ChEBI" id="CHEBI:597326"/>
    </ligand>
</feature>
<dbReference type="InterPro" id="IPR004636">
    <property type="entry name" value="AcOrn/SuccOrn_fam"/>
</dbReference>
<comment type="similarity">
    <text evidence="5">Belongs to the class-III pyridoxal-phosphate-dependent aminotransferase family. ArgD subfamily.</text>
</comment>
<accession>A0A366ID99</accession>
<comment type="subunit">
    <text evidence="5">Homodimer.</text>
</comment>
<dbReference type="PANTHER" id="PTHR11986">
    <property type="entry name" value="AMINOTRANSFERASE CLASS III"/>
    <property type="match status" value="1"/>
</dbReference>
<keyword evidence="7" id="KW-1185">Reference proteome</keyword>
<dbReference type="InterPro" id="IPR015421">
    <property type="entry name" value="PyrdxlP-dep_Trfase_major"/>
</dbReference>
<dbReference type="HAMAP" id="MF_01107">
    <property type="entry name" value="ArgD_aminotrans_3"/>
    <property type="match status" value="1"/>
</dbReference>
<keyword evidence="2 5" id="KW-0028">Amino-acid biosynthesis</keyword>
<reference evidence="6 7" key="1">
    <citation type="submission" date="2018-06" db="EMBL/GenBank/DDBJ databases">
        <title>Genomic Encyclopedia of Type Strains, Phase IV (KMG-IV): sequencing the most valuable type-strain genomes for metagenomic binning, comparative biology and taxonomic classification.</title>
        <authorList>
            <person name="Goeker M."/>
        </authorList>
    </citation>
    <scope>NUCLEOTIDE SEQUENCE [LARGE SCALE GENOMIC DNA]</scope>
    <source>
        <strain evidence="6 7">DSM 22112</strain>
    </source>
</reference>
<protein>
    <recommendedName>
        <fullName evidence="5">Acetylornithine aminotransferase</fullName>
        <shortName evidence="5">ACOAT</shortName>
        <ecNumber evidence="5">2.6.1.11</ecNumber>
    </recommendedName>
</protein>
<keyword evidence="3 5" id="KW-0808">Transferase</keyword>
<keyword evidence="5" id="KW-0963">Cytoplasm</keyword>
<comment type="subcellular location">
    <subcellularLocation>
        <location evidence="5">Cytoplasm</location>
    </subcellularLocation>
</comment>
<dbReference type="PROSITE" id="PS00600">
    <property type="entry name" value="AA_TRANSFER_CLASS_3"/>
    <property type="match status" value="1"/>
</dbReference>
<comment type="pathway">
    <text evidence="5">Amino-acid biosynthesis; L-arginine biosynthesis; N(2)-acetyl-L-ornithine from L-glutamate: step 4/4.</text>
</comment>
<dbReference type="CDD" id="cd00610">
    <property type="entry name" value="OAT_like"/>
    <property type="match status" value="1"/>
</dbReference>
<dbReference type="GO" id="GO:0003992">
    <property type="term" value="F:N2-acetyl-L-ornithine:2-oxoglutarate 5-aminotransferase activity"/>
    <property type="evidence" value="ECO:0007669"/>
    <property type="project" value="UniProtKB-UniRule"/>
</dbReference>
<dbReference type="GO" id="GO:0005737">
    <property type="term" value="C:cytoplasm"/>
    <property type="evidence" value="ECO:0007669"/>
    <property type="project" value="UniProtKB-SubCell"/>
</dbReference>
<proteinExistence type="inferred from homology"/>
<dbReference type="OrthoDB" id="9807885at2"/>
<sequence>MENSTITKGNEYIMSSYSRFPLVLEKGEGVYLYDDKGKKYLDFVAGIAVNCLGYAHPAFVKAITEQLQKMNHVSNLYWTKPQVETAELLVKYSGLDQVFFCNSGAEAVESALKLSRIYSEKNKGQDCYEIIGMNKSFHGRTMGALSLTGQEKYHANLAPLLPTVKRVEFNNLQDLKSQISERTSAIILEPIQGEGGIYPVDIDYLKQVRKICDEQDIVLIFDEVQTGIGRTGSLFAYQELGVVPDIVTFAKGLGNGIPIGGIIAKKKFSKEFTPGTHASTFGGNSISTTAAKVVLTEIMENGVLESVKEKGNHLKKSLEELKNSFDTIVDIRGMGLIQGIEVTAPVGVIVNKAMEKGLLLVSSGTNVIRFVPPLIITIEQIDQGIAILKSVLGEIE</sequence>
<dbReference type="InterPro" id="IPR015422">
    <property type="entry name" value="PyrdxlP-dep_Trfase_small"/>
</dbReference>
<comment type="catalytic activity">
    <reaction evidence="5">
        <text>N(2)-acetyl-L-ornithine + 2-oxoglutarate = N-acetyl-L-glutamate 5-semialdehyde + L-glutamate</text>
        <dbReference type="Rhea" id="RHEA:18049"/>
        <dbReference type="ChEBI" id="CHEBI:16810"/>
        <dbReference type="ChEBI" id="CHEBI:29123"/>
        <dbReference type="ChEBI" id="CHEBI:29985"/>
        <dbReference type="ChEBI" id="CHEBI:57805"/>
        <dbReference type="EC" id="2.6.1.11"/>
    </reaction>
</comment>
<name>A0A366ID99_9FIRM</name>
<comment type="miscellaneous">
    <text evidence="5">May also have succinyldiaminopimelate aminotransferase activity, thus carrying out the corresponding step in lysine biosynthesis.</text>
</comment>
<dbReference type="PANTHER" id="PTHR11986:SF79">
    <property type="entry name" value="ACETYLORNITHINE AMINOTRANSFERASE, MITOCHONDRIAL"/>
    <property type="match status" value="1"/>
</dbReference>
<gene>
    <name evidence="5" type="primary">argD</name>
    <name evidence="6" type="ORF">DES36_102106</name>
</gene>
<dbReference type="UniPathway" id="UPA00068">
    <property type="reaction ID" value="UER00109"/>
</dbReference>
<evidence type="ECO:0000256" key="2">
    <source>
        <dbReference type="ARBA" id="ARBA00022605"/>
    </source>
</evidence>
<evidence type="ECO:0000256" key="5">
    <source>
        <dbReference type="HAMAP-Rule" id="MF_01107"/>
    </source>
</evidence>
<dbReference type="InterPro" id="IPR050103">
    <property type="entry name" value="Class-III_PLP-dep_AT"/>
</dbReference>
<keyword evidence="5" id="KW-0055">Arginine biosynthesis</keyword>
<feature type="modified residue" description="N6-(pyridoxal phosphate)lysine" evidence="5">
    <location>
        <position position="251"/>
    </location>
</feature>
<evidence type="ECO:0000256" key="3">
    <source>
        <dbReference type="ARBA" id="ARBA00022679"/>
    </source>
</evidence>
<dbReference type="Pfam" id="PF00202">
    <property type="entry name" value="Aminotran_3"/>
    <property type="match status" value="1"/>
</dbReference>